<dbReference type="EMBL" id="CM042885">
    <property type="protein sequence ID" value="KAI4364628.1"/>
    <property type="molecule type" value="Genomic_DNA"/>
</dbReference>
<evidence type="ECO:0000313" key="2">
    <source>
        <dbReference type="Proteomes" id="UP001057402"/>
    </source>
</evidence>
<keyword evidence="2" id="KW-1185">Reference proteome</keyword>
<organism evidence="1 2">
    <name type="scientific">Melastoma candidum</name>
    <dbReference type="NCBI Taxonomy" id="119954"/>
    <lineage>
        <taxon>Eukaryota</taxon>
        <taxon>Viridiplantae</taxon>
        <taxon>Streptophyta</taxon>
        <taxon>Embryophyta</taxon>
        <taxon>Tracheophyta</taxon>
        <taxon>Spermatophyta</taxon>
        <taxon>Magnoliopsida</taxon>
        <taxon>eudicotyledons</taxon>
        <taxon>Gunneridae</taxon>
        <taxon>Pentapetalae</taxon>
        <taxon>rosids</taxon>
        <taxon>malvids</taxon>
        <taxon>Myrtales</taxon>
        <taxon>Melastomataceae</taxon>
        <taxon>Melastomatoideae</taxon>
        <taxon>Melastomateae</taxon>
        <taxon>Melastoma</taxon>
    </lineage>
</organism>
<reference evidence="2" key="1">
    <citation type="journal article" date="2023" name="Front. Plant Sci.">
        <title>Chromosomal-level genome assembly of Melastoma candidum provides insights into trichome evolution.</title>
        <authorList>
            <person name="Zhong Y."/>
            <person name="Wu W."/>
            <person name="Sun C."/>
            <person name="Zou P."/>
            <person name="Liu Y."/>
            <person name="Dai S."/>
            <person name="Zhou R."/>
        </authorList>
    </citation>
    <scope>NUCLEOTIDE SEQUENCE [LARGE SCALE GENOMIC DNA]</scope>
</reference>
<protein>
    <submittedName>
        <fullName evidence="1">Uncharacterized protein</fullName>
    </submittedName>
</protein>
<dbReference type="Proteomes" id="UP001057402">
    <property type="component" value="Chromosome 6"/>
</dbReference>
<proteinExistence type="predicted"/>
<sequence length="118" mass="14977">MERLRDHQDFTMMEKRQLFLRSYQFSRKRTLAERVRRSVSRARRVIWFQVKSTSCRLRKLRLKRLNLYHMRRSRCLPLYPHHRRYNNHHIVLGKVHRRWFWGWWLWWSSSSSLSSCFL</sequence>
<name>A0ACB9QLU5_9MYRT</name>
<accession>A0ACB9QLU5</accession>
<evidence type="ECO:0000313" key="1">
    <source>
        <dbReference type="EMBL" id="KAI4364628.1"/>
    </source>
</evidence>
<gene>
    <name evidence="1" type="ORF">MLD38_020693</name>
</gene>
<comment type="caution">
    <text evidence="1">The sequence shown here is derived from an EMBL/GenBank/DDBJ whole genome shotgun (WGS) entry which is preliminary data.</text>
</comment>